<evidence type="ECO:0000256" key="4">
    <source>
        <dbReference type="ARBA" id="ARBA00010617"/>
    </source>
</evidence>
<dbReference type="EMBL" id="JARJCN010000050">
    <property type="protein sequence ID" value="KAJ7081387.1"/>
    <property type="molecule type" value="Genomic_DNA"/>
</dbReference>
<evidence type="ECO:0000256" key="14">
    <source>
        <dbReference type="SAM" id="Phobius"/>
    </source>
</evidence>
<evidence type="ECO:0000313" key="15">
    <source>
        <dbReference type="EMBL" id="KAJ7081387.1"/>
    </source>
</evidence>
<evidence type="ECO:0000256" key="11">
    <source>
        <dbReference type="ARBA" id="ARBA00023033"/>
    </source>
</evidence>
<feature type="compositionally biased region" description="Basic and acidic residues" evidence="13">
    <location>
        <begin position="428"/>
        <end position="440"/>
    </location>
</feature>
<dbReference type="GO" id="GO:0020037">
    <property type="term" value="F:heme binding"/>
    <property type="evidence" value="ECO:0007669"/>
    <property type="project" value="InterPro"/>
</dbReference>
<evidence type="ECO:0000256" key="5">
    <source>
        <dbReference type="ARBA" id="ARBA00022617"/>
    </source>
</evidence>
<keyword evidence="5" id="KW-0349">Heme</keyword>
<dbReference type="PANTHER" id="PTHR24305:SF166">
    <property type="entry name" value="CYTOCHROME P450 12A4, MITOCHONDRIAL-RELATED"/>
    <property type="match status" value="1"/>
</dbReference>
<keyword evidence="6 14" id="KW-0812">Transmembrane</keyword>
<evidence type="ECO:0000256" key="12">
    <source>
        <dbReference type="ARBA" id="ARBA00023136"/>
    </source>
</evidence>
<evidence type="ECO:0000256" key="1">
    <source>
        <dbReference type="ARBA" id="ARBA00001971"/>
    </source>
</evidence>
<evidence type="ECO:0000256" key="8">
    <source>
        <dbReference type="ARBA" id="ARBA00022989"/>
    </source>
</evidence>
<gene>
    <name evidence="15" type="ORF">B0H15DRAFT_470497</name>
</gene>
<evidence type="ECO:0000256" key="6">
    <source>
        <dbReference type="ARBA" id="ARBA00022692"/>
    </source>
</evidence>
<dbReference type="AlphaFoldDB" id="A0AAD6TXX9"/>
<dbReference type="Gene3D" id="1.10.630.10">
    <property type="entry name" value="Cytochrome P450"/>
    <property type="match status" value="1"/>
</dbReference>
<keyword evidence="11" id="KW-0503">Monooxygenase</keyword>
<dbReference type="Pfam" id="PF00067">
    <property type="entry name" value="p450"/>
    <property type="match status" value="2"/>
</dbReference>
<dbReference type="GO" id="GO:0004497">
    <property type="term" value="F:monooxygenase activity"/>
    <property type="evidence" value="ECO:0007669"/>
    <property type="project" value="UniProtKB-KW"/>
</dbReference>
<dbReference type="InterPro" id="IPR050121">
    <property type="entry name" value="Cytochrome_P450_monoxygenase"/>
</dbReference>
<accession>A0AAD6TXX9</accession>
<protein>
    <submittedName>
        <fullName evidence="15">Cytochrome P450</fullName>
    </submittedName>
</protein>
<comment type="cofactor">
    <cofactor evidence="1">
        <name>heme</name>
        <dbReference type="ChEBI" id="CHEBI:30413"/>
    </cofactor>
</comment>
<comment type="caution">
    <text evidence="15">The sequence shown here is derived from an EMBL/GenBank/DDBJ whole genome shotgun (WGS) entry which is preliminary data.</text>
</comment>
<feature type="region of interest" description="Disordered" evidence="13">
    <location>
        <begin position="626"/>
        <end position="655"/>
    </location>
</feature>
<proteinExistence type="inferred from homology"/>
<dbReference type="PRINTS" id="PR00385">
    <property type="entry name" value="P450"/>
</dbReference>
<keyword evidence="8 14" id="KW-1133">Transmembrane helix</keyword>
<dbReference type="Proteomes" id="UP001222325">
    <property type="component" value="Unassembled WGS sequence"/>
</dbReference>
<dbReference type="PANTHER" id="PTHR24305">
    <property type="entry name" value="CYTOCHROME P450"/>
    <property type="match status" value="1"/>
</dbReference>
<comment type="subcellular location">
    <subcellularLocation>
        <location evidence="2">Membrane</location>
    </subcellularLocation>
</comment>
<dbReference type="GO" id="GO:0016020">
    <property type="term" value="C:membrane"/>
    <property type="evidence" value="ECO:0007669"/>
    <property type="project" value="UniProtKB-SubCell"/>
</dbReference>
<dbReference type="GO" id="GO:0005506">
    <property type="term" value="F:iron ion binding"/>
    <property type="evidence" value="ECO:0007669"/>
    <property type="project" value="InterPro"/>
</dbReference>
<dbReference type="InterPro" id="IPR036396">
    <property type="entry name" value="Cyt_P450_sf"/>
</dbReference>
<dbReference type="GO" id="GO:0016705">
    <property type="term" value="F:oxidoreductase activity, acting on paired donors, with incorporation or reduction of molecular oxygen"/>
    <property type="evidence" value="ECO:0007669"/>
    <property type="project" value="InterPro"/>
</dbReference>
<name>A0AAD6TXX9_9AGAR</name>
<evidence type="ECO:0000256" key="7">
    <source>
        <dbReference type="ARBA" id="ARBA00022723"/>
    </source>
</evidence>
<evidence type="ECO:0000313" key="16">
    <source>
        <dbReference type="Proteomes" id="UP001222325"/>
    </source>
</evidence>
<feature type="transmembrane region" description="Helical" evidence="14">
    <location>
        <begin position="12"/>
        <end position="31"/>
    </location>
</feature>
<comment type="pathway">
    <text evidence="3">Secondary metabolite biosynthesis; terpenoid biosynthesis.</text>
</comment>
<dbReference type="InterPro" id="IPR001128">
    <property type="entry name" value="Cyt_P450"/>
</dbReference>
<feature type="region of interest" description="Disordered" evidence="13">
    <location>
        <begin position="414"/>
        <end position="440"/>
    </location>
</feature>
<keyword evidence="10" id="KW-0408">Iron</keyword>
<evidence type="ECO:0000256" key="3">
    <source>
        <dbReference type="ARBA" id="ARBA00004721"/>
    </source>
</evidence>
<dbReference type="SUPFAM" id="SSF48264">
    <property type="entry name" value="Cytochrome P450"/>
    <property type="match status" value="1"/>
</dbReference>
<evidence type="ECO:0000256" key="9">
    <source>
        <dbReference type="ARBA" id="ARBA00023002"/>
    </source>
</evidence>
<keyword evidence="16" id="KW-1185">Reference proteome</keyword>
<comment type="similarity">
    <text evidence="4">Belongs to the cytochrome P450 family.</text>
</comment>
<sequence>MDSPSPTTLYTVLLLLLLTLYLLSDFLRLLIRQARSPLTRLRGPPCPSFFMGNLAEMHDQENTDLVAAWEAAYGSTFVYRGFVGGCRLMTTDPAAVAHILGNAYDYPKPDFVRDSLATMAAGHDGLLTVEGDAHRRQRKILTPAFSSSHIKSLTPIFWDKATQLRDIWLAAADEAADANASADSTSTNPSAFPGYARVDVLMWLGRATLDAIGLAGFGYHFNSLTGASDELAHAFGVIFSTARRFRVMTILQVWFPFLRRFRRNNAVMTHAHATMRRIGLGLIAERSRAVVEEQRRVLAGEGTGSGAIEGDKTLMGRDILSVLIRSNSAATAKDGAAKDGAGEKGKEKETENMSVNEVLCQISTFLAAGHETTASALTWCLYALVQHPLVQRRLRAALRGVEREVRAGREVERTHAGLNTEEEEGEGEEGKEGKEEEERHRQRLTARLAACEYLDWVVRETLRLHAPITSTMRVCMRDEDEIPVTAADGTDNKGCLDRSGTRLYGIRVKRGDIITIPIQAINKSRALWGVDTRAFRPERWAAPPAAARAIPGLYSNTLTFLNGNPLDGNRACIGYKFALIEIKIFLYTLLKDIEFRQDPAMVIEKKVNVVTRPFVKSEPALGNQMPLYIRRAPPSPPPDADDPPPVSVSVSVPAS</sequence>
<evidence type="ECO:0000256" key="13">
    <source>
        <dbReference type="SAM" id="MobiDB-lite"/>
    </source>
</evidence>
<evidence type="ECO:0000256" key="10">
    <source>
        <dbReference type="ARBA" id="ARBA00023004"/>
    </source>
</evidence>
<reference evidence="15" key="1">
    <citation type="submission" date="2023-03" db="EMBL/GenBank/DDBJ databases">
        <title>Massive genome expansion in bonnet fungi (Mycena s.s.) driven by repeated elements and novel gene families across ecological guilds.</title>
        <authorList>
            <consortium name="Lawrence Berkeley National Laboratory"/>
            <person name="Harder C.B."/>
            <person name="Miyauchi S."/>
            <person name="Viragh M."/>
            <person name="Kuo A."/>
            <person name="Thoen E."/>
            <person name="Andreopoulos B."/>
            <person name="Lu D."/>
            <person name="Skrede I."/>
            <person name="Drula E."/>
            <person name="Henrissat B."/>
            <person name="Morin E."/>
            <person name="Kohler A."/>
            <person name="Barry K."/>
            <person name="LaButti K."/>
            <person name="Morin E."/>
            <person name="Salamov A."/>
            <person name="Lipzen A."/>
            <person name="Mereny Z."/>
            <person name="Hegedus B."/>
            <person name="Baldrian P."/>
            <person name="Stursova M."/>
            <person name="Weitz H."/>
            <person name="Taylor A."/>
            <person name="Grigoriev I.V."/>
            <person name="Nagy L.G."/>
            <person name="Martin F."/>
            <person name="Kauserud H."/>
        </authorList>
    </citation>
    <scope>NUCLEOTIDE SEQUENCE</scope>
    <source>
        <strain evidence="15">CBHHK173m</strain>
    </source>
</reference>
<feature type="compositionally biased region" description="Pro residues" evidence="13">
    <location>
        <begin position="633"/>
        <end position="646"/>
    </location>
</feature>
<keyword evidence="7" id="KW-0479">Metal-binding</keyword>
<keyword evidence="9" id="KW-0560">Oxidoreductase</keyword>
<keyword evidence="12 14" id="KW-0472">Membrane</keyword>
<organism evidence="15 16">
    <name type="scientific">Mycena belliarum</name>
    <dbReference type="NCBI Taxonomy" id="1033014"/>
    <lineage>
        <taxon>Eukaryota</taxon>
        <taxon>Fungi</taxon>
        <taxon>Dikarya</taxon>
        <taxon>Basidiomycota</taxon>
        <taxon>Agaricomycotina</taxon>
        <taxon>Agaricomycetes</taxon>
        <taxon>Agaricomycetidae</taxon>
        <taxon>Agaricales</taxon>
        <taxon>Marasmiineae</taxon>
        <taxon>Mycenaceae</taxon>
        <taxon>Mycena</taxon>
    </lineage>
</organism>
<evidence type="ECO:0000256" key="2">
    <source>
        <dbReference type="ARBA" id="ARBA00004370"/>
    </source>
</evidence>